<name>A0A5B7FF28_PORTR</name>
<organism evidence="2 3">
    <name type="scientific">Portunus trituberculatus</name>
    <name type="common">Swimming crab</name>
    <name type="synonym">Neptunus trituberculatus</name>
    <dbReference type="NCBI Taxonomy" id="210409"/>
    <lineage>
        <taxon>Eukaryota</taxon>
        <taxon>Metazoa</taxon>
        <taxon>Ecdysozoa</taxon>
        <taxon>Arthropoda</taxon>
        <taxon>Crustacea</taxon>
        <taxon>Multicrustacea</taxon>
        <taxon>Malacostraca</taxon>
        <taxon>Eumalacostraca</taxon>
        <taxon>Eucarida</taxon>
        <taxon>Decapoda</taxon>
        <taxon>Pleocyemata</taxon>
        <taxon>Brachyura</taxon>
        <taxon>Eubrachyura</taxon>
        <taxon>Portunoidea</taxon>
        <taxon>Portunidae</taxon>
        <taxon>Portuninae</taxon>
        <taxon>Portunus</taxon>
    </lineage>
</organism>
<gene>
    <name evidence="2" type="ORF">E2C01_037483</name>
</gene>
<keyword evidence="1" id="KW-0812">Transmembrane</keyword>
<keyword evidence="1" id="KW-1133">Transmembrane helix</keyword>
<evidence type="ECO:0000313" key="3">
    <source>
        <dbReference type="Proteomes" id="UP000324222"/>
    </source>
</evidence>
<protein>
    <submittedName>
        <fullName evidence="2">Uncharacterized protein</fullName>
    </submittedName>
</protein>
<reference evidence="2 3" key="1">
    <citation type="submission" date="2019-05" db="EMBL/GenBank/DDBJ databases">
        <title>Another draft genome of Portunus trituberculatus and its Hox gene families provides insights of decapod evolution.</title>
        <authorList>
            <person name="Jeong J.-H."/>
            <person name="Song I."/>
            <person name="Kim S."/>
            <person name="Choi T."/>
            <person name="Kim D."/>
            <person name="Ryu S."/>
            <person name="Kim W."/>
        </authorList>
    </citation>
    <scope>NUCLEOTIDE SEQUENCE [LARGE SCALE GENOMIC DNA]</scope>
    <source>
        <tissue evidence="2">Muscle</tissue>
    </source>
</reference>
<feature type="transmembrane region" description="Helical" evidence="1">
    <location>
        <begin position="96"/>
        <end position="116"/>
    </location>
</feature>
<accession>A0A5B7FF28</accession>
<dbReference type="AlphaFoldDB" id="A0A5B7FF28"/>
<keyword evidence="3" id="KW-1185">Reference proteome</keyword>
<dbReference type="EMBL" id="VSRR010006008">
    <property type="protein sequence ID" value="MPC43829.1"/>
    <property type="molecule type" value="Genomic_DNA"/>
</dbReference>
<sequence>MYSRDAICFMREDLCVVDRPVCAWELVKKAYRRCARACGPFPPHNTLRGRQAALTPPLPQATVQDTIIRHQHGLALPSPWRYSSPMHLCPAAEAMMGLWLLISLLLLSLIVVVVAVTKS</sequence>
<evidence type="ECO:0000313" key="2">
    <source>
        <dbReference type="EMBL" id="MPC43829.1"/>
    </source>
</evidence>
<evidence type="ECO:0000256" key="1">
    <source>
        <dbReference type="SAM" id="Phobius"/>
    </source>
</evidence>
<keyword evidence="1" id="KW-0472">Membrane</keyword>
<comment type="caution">
    <text evidence="2">The sequence shown here is derived from an EMBL/GenBank/DDBJ whole genome shotgun (WGS) entry which is preliminary data.</text>
</comment>
<proteinExistence type="predicted"/>
<dbReference type="Proteomes" id="UP000324222">
    <property type="component" value="Unassembled WGS sequence"/>
</dbReference>